<comment type="similarity">
    <text evidence="1">Belongs to the sigma-70 factor family. ECF subfamily.</text>
</comment>
<name>I2GGD6_9BACT</name>
<dbReference type="NCBIfam" id="TIGR02985">
    <property type="entry name" value="Sig70_bacteroi1"/>
    <property type="match status" value="1"/>
</dbReference>
<dbReference type="STRING" id="1185876.BN8_02009"/>
<dbReference type="eggNOG" id="COG1595">
    <property type="taxonomic scope" value="Bacteria"/>
</dbReference>
<dbReference type="InterPro" id="IPR014327">
    <property type="entry name" value="RNA_pol_sigma70_bacteroid"/>
</dbReference>
<keyword evidence="4" id="KW-0804">Transcription</keyword>
<dbReference type="Gene3D" id="1.10.1740.10">
    <property type="match status" value="1"/>
</dbReference>
<sequence>MTDDEQFIRRAFDQDPQQGCALLFREYYGPLCSHAIRFVYSREVARDIVSDTFYVFWQKQLYADITTSYRAYLYAAVRNRSLKYLQRELRQDMRVSSLYELDAVHENASAERLTPEELMAYDELHNRVEAAISQLPPQRQRVFLMNRFEGKKYQTIADELHISLKAVEAHISKALTVLRRAFAGDQG</sequence>
<dbReference type="GO" id="GO:0006352">
    <property type="term" value="P:DNA-templated transcription initiation"/>
    <property type="evidence" value="ECO:0007669"/>
    <property type="project" value="InterPro"/>
</dbReference>
<dbReference type="NCBIfam" id="TIGR02937">
    <property type="entry name" value="sigma70-ECF"/>
    <property type="match status" value="1"/>
</dbReference>
<protein>
    <submittedName>
        <fullName evidence="6">RNA polymerase, sigma-24 subunit, ECF subfamily</fullName>
    </submittedName>
</protein>
<dbReference type="InterPro" id="IPR039425">
    <property type="entry name" value="RNA_pol_sigma-70-like"/>
</dbReference>
<comment type="caution">
    <text evidence="6">The sequence shown here is derived from an EMBL/GenBank/DDBJ whole genome shotgun (WGS) entry which is preliminary data.</text>
</comment>
<evidence type="ECO:0000256" key="4">
    <source>
        <dbReference type="ARBA" id="ARBA00023163"/>
    </source>
</evidence>
<dbReference type="AlphaFoldDB" id="I2GGD6"/>
<evidence type="ECO:0000256" key="3">
    <source>
        <dbReference type="ARBA" id="ARBA00023082"/>
    </source>
</evidence>
<dbReference type="EMBL" id="CAIT01000006">
    <property type="protein sequence ID" value="CCH52961.1"/>
    <property type="molecule type" value="Genomic_DNA"/>
</dbReference>
<evidence type="ECO:0000256" key="1">
    <source>
        <dbReference type="ARBA" id="ARBA00010641"/>
    </source>
</evidence>
<evidence type="ECO:0000313" key="7">
    <source>
        <dbReference type="Proteomes" id="UP000009309"/>
    </source>
</evidence>
<organism evidence="6 7">
    <name type="scientific">Fibrisoma limi BUZ 3</name>
    <dbReference type="NCBI Taxonomy" id="1185876"/>
    <lineage>
        <taxon>Bacteria</taxon>
        <taxon>Pseudomonadati</taxon>
        <taxon>Bacteroidota</taxon>
        <taxon>Cytophagia</taxon>
        <taxon>Cytophagales</taxon>
        <taxon>Spirosomataceae</taxon>
        <taxon>Fibrisoma</taxon>
    </lineage>
</organism>
<proteinExistence type="inferred from homology"/>
<dbReference type="SUPFAM" id="SSF88946">
    <property type="entry name" value="Sigma2 domain of RNA polymerase sigma factors"/>
    <property type="match status" value="1"/>
</dbReference>
<dbReference type="InterPro" id="IPR013249">
    <property type="entry name" value="RNA_pol_sigma70_r4_t2"/>
</dbReference>
<feature type="domain" description="RNA polymerase sigma factor 70 region 4 type 2" evidence="5">
    <location>
        <begin position="126"/>
        <end position="175"/>
    </location>
</feature>
<dbReference type="PANTHER" id="PTHR43133">
    <property type="entry name" value="RNA POLYMERASE ECF-TYPE SIGMA FACTO"/>
    <property type="match status" value="1"/>
</dbReference>
<gene>
    <name evidence="6" type="ORF">BN8_02009</name>
</gene>
<evidence type="ECO:0000256" key="2">
    <source>
        <dbReference type="ARBA" id="ARBA00023015"/>
    </source>
</evidence>
<dbReference type="SUPFAM" id="SSF88659">
    <property type="entry name" value="Sigma3 and sigma4 domains of RNA polymerase sigma factors"/>
    <property type="match status" value="1"/>
</dbReference>
<dbReference type="InterPro" id="IPR014284">
    <property type="entry name" value="RNA_pol_sigma-70_dom"/>
</dbReference>
<keyword evidence="2" id="KW-0805">Transcription regulation</keyword>
<dbReference type="GO" id="GO:0003677">
    <property type="term" value="F:DNA binding"/>
    <property type="evidence" value="ECO:0007669"/>
    <property type="project" value="InterPro"/>
</dbReference>
<reference evidence="6 7" key="1">
    <citation type="journal article" date="2012" name="J. Bacteriol.">
        <title>Genome Sequence of the Filamentous Bacterium Fibrisoma limi BUZ 3T.</title>
        <authorList>
            <person name="Filippini M."/>
            <person name="Qi W."/>
            <person name="Jaenicke S."/>
            <person name="Goesmann A."/>
            <person name="Smits T.H."/>
            <person name="Bagheri H.C."/>
        </authorList>
    </citation>
    <scope>NUCLEOTIDE SEQUENCE [LARGE SCALE GENOMIC DNA]</scope>
    <source>
        <strain evidence="7">BUZ 3T</strain>
    </source>
</reference>
<dbReference type="InterPro" id="IPR036388">
    <property type="entry name" value="WH-like_DNA-bd_sf"/>
</dbReference>
<dbReference type="PANTHER" id="PTHR43133:SF46">
    <property type="entry name" value="RNA POLYMERASE SIGMA-70 FACTOR ECF SUBFAMILY"/>
    <property type="match status" value="1"/>
</dbReference>
<evidence type="ECO:0000313" key="6">
    <source>
        <dbReference type="EMBL" id="CCH52961.1"/>
    </source>
</evidence>
<evidence type="ECO:0000259" key="5">
    <source>
        <dbReference type="Pfam" id="PF08281"/>
    </source>
</evidence>
<dbReference type="InterPro" id="IPR013325">
    <property type="entry name" value="RNA_pol_sigma_r2"/>
</dbReference>
<dbReference type="InterPro" id="IPR013324">
    <property type="entry name" value="RNA_pol_sigma_r3/r4-like"/>
</dbReference>
<dbReference type="Gene3D" id="1.10.10.10">
    <property type="entry name" value="Winged helix-like DNA-binding domain superfamily/Winged helix DNA-binding domain"/>
    <property type="match status" value="1"/>
</dbReference>
<dbReference type="Pfam" id="PF08281">
    <property type="entry name" value="Sigma70_r4_2"/>
    <property type="match status" value="1"/>
</dbReference>
<dbReference type="Proteomes" id="UP000009309">
    <property type="component" value="Unassembled WGS sequence"/>
</dbReference>
<keyword evidence="7" id="KW-1185">Reference proteome</keyword>
<accession>I2GGD6</accession>
<dbReference type="CDD" id="cd06171">
    <property type="entry name" value="Sigma70_r4"/>
    <property type="match status" value="1"/>
</dbReference>
<keyword evidence="3" id="KW-0731">Sigma factor</keyword>
<dbReference type="GO" id="GO:0016987">
    <property type="term" value="F:sigma factor activity"/>
    <property type="evidence" value="ECO:0007669"/>
    <property type="project" value="UniProtKB-KW"/>
</dbReference>